<organism evidence="2 3">
    <name type="scientific">Eumeta variegata</name>
    <name type="common">Bagworm moth</name>
    <name type="synonym">Eumeta japonica</name>
    <dbReference type="NCBI Taxonomy" id="151549"/>
    <lineage>
        <taxon>Eukaryota</taxon>
        <taxon>Metazoa</taxon>
        <taxon>Ecdysozoa</taxon>
        <taxon>Arthropoda</taxon>
        <taxon>Hexapoda</taxon>
        <taxon>Insecta</taxon>
        <taxon>Pterygota</taxon>
        <taxon>Neoptera</taxon>
        <taxon>Endopterygota</taxon>
        <taxon>Lepidoptera</taxon>
        <taxon>Glossata</taxon>
        <taxon>Ditrysia</taxon>
        <taxon>Tineoidea</taxon>
        <taxon>Psychidae</taxon>
        <taxon>Oiketicinae</taxon>
        <taxon>Eumeta</taxon>
    </lineage>
</organism>
<feature type="transmembrane region" description="Helical" evidence="1">
    <location>
        <begin position="118"/>
        <end position="137"/>
    </location>
</feature>
<keyword evidence="3" id="KW-1185">Reference proteome</keyword>
<keyword evidence="1" id="KW-1133">Transmembrane helix</keyword>
<keyword evidence="1" id="KW-0812">Transmembrane</keyword>
<proteinExistence type="predicted"/>
<evidence type="ECO:0000313" key="2">
    <source>
        <dbReference type="EMBL" id="GBP00370.1"/>
    </source>
</evidence>
<protein>
    <submittedName>
        <fullName evidence="2">Uncharacterized protein</fullName>
    </submittedName>
</protein>
<evidence type="ECO:0000256" key="1">
    <source>
        <dbReference type="SAM" id="Phobius"/>
    </source>
</evidence>
<sequence length="254" mass="28707">MGDDKGLAFVEIEDLPLASARRASIKILKSLAWNLCSITKSQCTKLCRSELPANDVMPRFNTPRLFHFRPHMPILRHSDAFVANFIAAKLPALRTALGAGGARGPRRRVSIYADTCEGWRLLAAVTVTAIVIVIVIGTDAMTTSGMGGLEYSPRHRAVWSPHIAYMGLRKRQRQRRTILQRSFDPRPMAPRSNVTFRLTSVGRQRKEIRLDTSRSLRIRDISAGDGRAPWIEPRFTSFKSKSIAKINDRERWTR</sequence>
<keyword evidence="1" id="KW-0472">Membrane</keyword>
<gene>
    <name evidence="2" type="ORF">EVAR_937_1</name>
</gene>
<dbReference type="EMBL" id="BGZK01000005">
    <property type="protein sequence ID" value="GBP00370.1"/>
    <property type="molecule type" value="Genomic_DNA"/>
</dbReference>
<accession>A0A4C1SGX7</accession>
<dbReference type="Proteomes" id="UP000299102">
    <property type="component" value="Unassembled WGS sequence"/>
</dbReference>
<name>A0A4C1SGX7_EUMVA</name>
<evidence type="ECO:0000313" key="3">
    <source>
        <dbReference type="Proteomes" id="UP000299102"/>
    </source>
</evidence>
<dbReference type="AlphaFoldDB" id="A0A4C1SGX7"/>
<reference evidence="2 3" key="1">
    <citation type="journal article" date="2019" name="Commun. Biol.">
        <title>The bagworm genome reveals a unique fibroin gene that provides high tensile strength.</title>
        <authorList>
            <person name="Kono N."/>
            <person name="Nakamura H."/>
            <person name="Ohtoshi R."/>
            <person name="Tomita M."/>
            <person name="Numata K."/>
            <person name="Arakawa K."/>
        </authorList>
    </citation>
    <scope>NUCLEOTIDE SEQUENCE [LARGE SCALE GENOMIC DNA]</scope>
</reference>
<comment type="caution">
    <text evidence="2">The sequence shown here is derived from an EMBL/GenBank/DDBJ whole genome shotgun (WGS) entry which is preliminary data.</text>
</comment>